<dbReference type="SUPFAM" id="SSF56300">
    <property type="entry name" value="Metallo-dependent phosphatases"/>
    <property type="match status" value="1"/>
</dbReference>
<dbReference type="InterPro" id="IPR033308">
    <property type="entry name" value="PGAP5/Cdc1/Ted1"/>
</dbReference>
<feature type="compositionally biased region" description="Low complexity" evidence="5">
    <location>
        <begin position="321"/>
        <end position="330"/>
    </location>
</feature>
<dbReference type="InterPro" id="IPR029052">
    <property type="entry name" value="Metallo-depent_PP-like"/>
</dbReference>
<gene>
    <name evidence="8" type="ORF">J3Q64DRAFT_1722812</name>
</gene>
<comment type="caution">
    <text evidence="8">The sequence shown here is derived from an EMBL/GenBank/DDBJ whole genome shotgun (WGS) entry which is preliminary data.</text>
</comment>
<accession>A0ABR3BAK1</accession>
<evidence type="ECO:0000256" key="5">
    <source>
        <dbReference type="SAM" id="MobiDB-lite"/>
    </source>
</evidence>
<sequence>MLNHFRQTFTTLRKTRTVVNGLRFVWVITFLISEYFVFYFAAQKCSSWPRTINQSFNHTMSNLNVINTPEKVASETFLLIGDPQITDAFSYKRTGILQTLTEYYSDRYMRRNYKLLTNILQPQTVFFMGDLMDGGREWDDEGWYKQTERFMRLFKTSAKMQFMAGNHDIGFGNGVTTFLQERFESVFGPPSYGLTTNTPYSIVVLDTVSLSSSDPAVRQKALDVLYGPLPPSPRILMSHVPLYRPDTEWCGPYRGRQNPGTIRQGRGYQYQNLLTEELSRQILERVQPIAVFSGDDHDYCEVTHTYKYGAGYGYNADNVNDNYNENTSNNGGDGEGDGEKNNGINSGASRNSGTRAAASNYDILEVVEMSVPTFNMAQGVISPGVMLLDLSSGIGVKLCWLPDQISLFIGYGCLAGLSIGVLAIVHGWRWIRHRQKTSSGFKTLEMADERLMMYSRNSSIKNALGYFARDVCNVGSVAIVFYIFCLLVF</sequence>
<evidence type="ECO:0000256" key="6">
    <source>
        <dbReference type="SAM" id="Phobius"/>
    </source>
</evidence>
<reference evidence="8 9" key="1">
    <citation type="submission" date="2024-04" db="EMBL/GenBank/DDBJ databases">
        <title>Symmetric and asymmetric DNA N6-adenine methylation regulates different biological responses in Mucorales.</title>
        <authorList>
            <consortium name="Lawrence Berkeley National Laboratory"/>
            <person name="Lax C."/>
            <person name="Mondo S.J."/>
            <person name="Osorio-Concepcion M."/>
            <person name="Muszewska A."/>
            <person name="Corrochano-Luque M."/>
            <person name="Gutierrez G."/>
            <person name="Riley R."/>
            <person name="Lipzen A."/>
            <person name="Guo J."/>
            <person name="Hundley H."/>
            <person name="Amirebrahimi M."/>
            <person name="Ng V."/>
            <person name="Lorenzo-Gutierrez D."/>
            <person name="Binder U."/>
            <person name="Yang J."/>
            <person name="Song Y."/>
            <person name="Canovas D."/>
            <person name="Navarro E."/>
            <person name="Freitag M."/>
            <person name="Gabaldon T."/>
            <person name="Grigoriev I.V."/>
            <person name="Corrochano L.M."/>
            <person name="Nicolas F.E."/>
            <person name="Garre V."/>
        </authorList>
    </citation>
    <scope>NUCLEOTIDE SEQUENCE [LARGE SCALE GENOMIC DNA]</scope>
    <source>
        <strain evidence="8 9">L51</strain>
    </source>
</reference>
<evidence type="ECO:0000256" key="2">
    <source>
        <dbReference type="ARBA" id="ARBA00022692"/>
    </source>
</evidence>
<dbReference type="Gene3D" id="3.60.21.10">
    <property type="match status" value="1"/>
</dbReference>
<evidence type="ECO:0000256" key="4">
    <source>
        <dbReference type="ARBA" id="ARBA00023136"/>
    </source>
</evidence>
<keyword evidence="2 6" id="KW-0812">Transmembrane</keyword>
<dbReference type="Proteomes" id="UP001448207">
    <property type="component" value="Unassembled WGS sequence"/>
</dbReference>
<proteinExistence type="predicted"/>
<organism evidence="8 9">
    <name type="scientific">Phycomyces blakesleeanus</name>
    <dbReference type="NCBI Taxonomy" id="4837"/>
    <lineage>
        <taxon>Eukaryota</taxon>
        <taxon>Fungi</taxon>
        <taxon>Fungi incertae sedis</taxon>
        <taxon>Mucoromycota</taxon>
        <taxon>Mucoromycotina</taxon>
        <taxon>Mucoromycetes</taxon>
        <taxon>Mucorales</taxon>
        <taxon>Phycomycetaceae</taxon>
        <taxon>Phycomyces</taxon>
    </lineage>
</organism>
<dbReference type="Pfam" id="PF00149">
    <property type="entry name" value="Metallophos"/>
    <property type="match status" value="1"/>
</dbReference>
<keyword evidence="3 6" id="KW-1133">Transmembrane helix</keyword>
<evidence type="ECO:0000313" key="8">
    <source>
        <dbReference type="EMBL" id="KAL0093078.1"/>
    </source>
</evidence>
<dbReference type="InterPro" id="IPR004843">
    <property type="entry name" value="Calcineurin-like_PHP"/>
</dbReference>
<keyword evidence="4 6" id="KW-0472">Membrane</keyword>
<feature type="compositionally biased region" description="Polar residues" evidence="5">
    <location>
        <begin position="344"/>
        <end position="354"/>
    </location>
</feature>
<evidence type="ECO:0000313" key="9">
    <source>
        <dbReference type="Proteomes" id="UP001448207"/>
    </source>
</evidence>
<dbReference type="PANTHER" id="PTHR13315:SF4">
    <property type="entry name" value="METALLOPHOSPHOESTERASE, ISOFORM E"/>
    <property type="match status" value="1"/>
</dbReference>
<dbReference type="EMBL" id="JBCLYO010000002">
    <property type="protein sequence ID" value="KAL0093078.1"/>
    <property type="molecule type" value="Genomic_DNA"/>
</dbReference>
<evidence type="ECO:0000256" key="1">
    <source>
        <dbReference type="ARBA" id="ARBA00004141"/>
    </source>
</evidence>
<feature type="transmembrane region" description="Helical" evidence="6">
    <location>
        <begin position="408"/>
        <end position="428"/>
    </location>
</feature>
<dbReference type="PANTHER" id="PTHR13315">
    <property type="entry name" value="METALLO PHOSPHOESTERASE RELATED"/>
    <property type="match status" value="1"/>
</dbReference>
<feature type="transmembrane region" description="Helical" evidence="6">
    <location>
        <begin position="21"/>
        <end position="42"/>
    </location>
</feature>
<protein>
    <submittedName>
        <fullName evidence="8">Metallo-dependent phosphatase-like protein</fullName>
    </submittedName>
</protein>
<name>A0ABR3BAK1_PHYBL</name>
<evidence type="ECO:0000259" key="7">
    <source>
        <dbReference type="Pfam" id="PF00149"/>
    </source>
</evidence>
<feature type="domain" description="Calcineurin-like phosphoesterase" evidence="7">
    <location>
        <begin position="76"/>
        <end position="299"/>
    </location>
</feature>
<feature type="transmembrane region" description="Helical" evidence="6">
    <location>
        <begin position="463"/>
        <end position="484"/>
    </location>
</feature>
<evidence type="ECO:0000256" key="3">
    <source>
        <dbReference type="ARBA" id="ARBA00022989"/>
    </source>
</evidence>
<comment type="subcellular location">
    <subcellularLocation>
        <location evidence="1">Membrane</location>
        <topology evidence="1">Multi-pass membrane protein</topology>
    </subcellularLocation>
</comment>
<feature type="region of interest" description="Disordered" evidence="5">
    <location>
        <begin position="321"/>
        <end position="354"/>
    </location>
</feature>
<keyword evidence="9" id="KW-1185">Reference proteome</keyword>